<dbReference type="Proteomes" id="UP000748531">
    <property type="component" value="Unassembled WGS sequence"/>
</dbReference>
<evidence type="ECO:0000313" key="2">
    <source>
        <dbReference type="EMBL" id="KAF5400820.1"/>
    </source>
</evidence>
<accession>A0A8J4SZU7</accession>
<name>A0A8J4SZU7_9TREM</name>
<dbReference type="OrthoDB" id="10513747at2759"/>
<dbReference type="EMBL" id="LUCH01002892">
    <property type="protein sequence ID" value="KAF5400820.1"/>
    <property type="molecule type" value="Genomic_DNA"/>
</dbReference>
<keyword evidence="3" id="KW-1185">Reference proteome</keyword>
<feature type="region of interest" description="Disordered" evidence="1">
    <location>
        <begin position="50"/>
        <end position="69"/>
    </location>
</feature>
<proteinExistence type="predicted"/>
<dbReference type="AlphaFoldDB" id="A0A8J4SZU7"/>
<feature type="region of interest" description="Disordered" evidence="1">
    <location>
        <begin position="83"/>
        <end position="165"/>
    </location>
</feature>
<feature type="non-terminal residue" evidence="2">
    <location>
        <position position="1"/>
    </location>
</feature>
<sequence>FSPVKTNEKLSILTSVDDIKSSNVFHEHTVDDGIKSVELRDCHTTELEHSKHVRKQTSSLRPSVSTGGTFWDNHIEDHDTECRPNYSSHPDSVQKCGDGLNSRTPLCPSTVRHGRKRDHESEPTGPPPLGQHSSAEVSRLTKAAESISSSPEIRYEGHPFPSTVF</sequence>
<reference evidence="2" key="1">
    <citation type="submission" date="2019-05" db="EMBL/GenBank/DDBJ databases">
        <title>Annotation for the trematode Paragonimus heterotremus.</title>
        <authorList>
            <person name="Choi Y.-J."/>
        </authorList>
    </citation>
    <scope>NUCLEOTIDE SEQUENCE</scope>
    <source>
        <strain evidence="2">LC</strain>
    </source>
</reference>
<gene>
    <name evidence="2" type="ORF">PHET_05147</name>
</gene>
<organism evidence="2 3">
    <name type="scientific">Paragonimus heterotremus</name>
    <dbReference type="NCBI Taxonomy" id="100268"/>
    <lineage>
        <taxon>Eukaryota</taxon>
        <taxon>Metazoa</taxon>
        <taxon>Spiralia</taxon>
        <taxon>Lophotrochozoa</taxon>
        <taxon>Platyhelminthes</taxon>
        <taxon>Trematoda</taxon>
        <taxon>Digenea</taxon>
        <taxon>Plagiorchiida</taxon>
        <taxon>Troglotremata</taxon>
        <taxon>Troglotrematidae</taxon>
        <taxon>Paragonimus</taxon>
    </lineage>
</organism>
<evidence type="ECO:0000313" key="3">
    <source>
        <dbReference type="Proteomes" id="UP000748531"/>
    </source>
</evidence>
<evidence type="ECO:0000256" key="1">
    <source>
        <dbReference type="SAM" id="MobiDB-lite"/>
    </source>
</evidence>
<feature type="compositionally biased region" description="Polar residues" evidence="1">
    <location>
        <begin position="56"/>
        <end position="68"/>
    </location>
</feature>
<comment type="caution">
    <text evidence="2">The sequence shown here is derived from an EMBL/GenBank/DDBJ whole genome shotgun (WGS) entry which is preliminary data.</text>
</comment>
<protein>
    <submittedName>
        <fullName evidence="2">Uncharacterized protein</fullName>
    </submittedName>
</protein>